<dbReference type="SUPFAM" id="SSF50156">
    <property type="entry name" value="PDZ domain-like"/>
    <property type="match status" value="1"/>
</dbReference>
<dbReference type="Pfam" id="PF17820">
    <property type="entry name" value="PDZ_6"/>
    <property type="match status" value="1"/>
</dbReference>
<accession>A0A7C3WRC8</accession>
<dbReference type="InterPro" id="IPR004387">
    <property type="entry name" value="Pept_M50_Zn"/>
</dbReference>
<dbReference type="SMART" id="SM00228">
    <property type="entry name" value="PDZ"/>
    <property type="match status" value="1"/>
</dbReference>
<keyword evidence="7 11" id="KW-0862">Zinc</keyword>
<keyword evidence="11" id="KW-0479">Metal-binding</keyword>
<comment type="caution">
    <text evidence="13">The sequence shown here is derived from an EMBL/GenBank/DDBJ whole genome shotgun (WGS) entry which is preliminary data.</text>
</comment>
<evidence type="ECO:0000256" key="9">
    <source>
        <dbReference type="ARBA" id="ARBA00023049"/>
    </source>
</evidence>
<dbReference type="NCBIfam" id="TIGR00054">
    <property type="entry name" value="RIP metalloprotease RseP"/>
    <property type="match status" value="1"/>
</dbReference>
<dbReference type="AlphaFoldDB" id="A0A7C3WRC8"/>
<dbReference type="PROSITE" id="PS50106">
    <property type="entry name" value="PDZ"/>
    <property type="match status" value="1"/>
</dbReference>
<organism evidence="13">
    <name type="scientific">Desulfobacca acetoxidans</name>
    <dbReference type="NCBI Taxonomy" id="60893"/>
    <lineage>
        <taxon>Bacteria</taxon>
        <taxon>Pseudomonadati</taxon>
        <taxon>Thermodesulfobacteriota</taxon>
        <taxon>Desulfobaccia</taxon>
        <taxon>Desulfobaccales</taxon>
        <taxon>Desulfobaccaceae</taxon>
        <taxon>Desulfobacca</taxon>
    </lineage>
</organism>
<evidence type="ECO:0000256" key="1">
    <source>
        <dbReference type="ARBA" id="ARBA00001947"/>
    </source>
</evidence>
<evidence type="ECO:0000313" key="13">
    <source>
        <dbReference type="EMBL" id="HGB14495.1"/>
    </source>
</evidence>
<evidence type="ECO:0000256" key="4">
    <source>
        <dbReference type="ARBA" id="ARBA00022670"/>
    </source>
</evidence>
<feature type="transmembrane region" description="Helical" evidence="11">
    <location>
        <begin position="327"/>
        <end position="345"/>
    </location>
</feature>
<proteinExistence type="inferred from homology"/>
<reference evidence="13" key="1">
    <citation type="journal article" date="2020" name="mSystems">
        <title>Genome- and Community-Level Interaction Insights into Carbon Utilization and Element Cycling Functions of Hydrothermarchaeota in Hydrothermal Sediment.</title>
        <authorList>
            <person name="Zhou Z."/>
            <person name="Liu Y."/>
            <person name="Xu W."/>
            <person name="Pan J."/>
            <person name="Luo Z.H."/>
            <person name="Li M."/>
        </authorList>
    </citation>
    <scope>NUCLEOTIDE SEQUENCE [LARGE SCALE GENOMIC DNA]</scope>
    <source>
        <strain evidence="13">SpSt-776</strain>
    </source>
</reference>
<feature type="transmembrane region" description="Helical" evidence="11">
    <location>
        <begin position="277"/>
        <end position="297"/>
    </location>
</feature>
<comment type="cofactor">
    <cofactor evidence="1 11">
        <name>Zn(2+)</name>
        <dbReference type="ChEBI" id="CHEBI:29105"/>
    </cofactor>
</comment>
<keyword evidence="8 11" id="KW-1133">Transmembrane helix</keyword>
<evidence type="ECO:0000259" key="12">
    <source>
        <dbReference type="PROSITE" id="PS50106"/>
    </source>
</evidence>
<keyword evidence="4 13" id="KW-0645">Protease</keyword>
<feature type="domain" description="PDZ" evidence="12">
    <location>
        <begin position="128"/>
        <end position="193"/>
    </location>
</feature>
<evidence type="ECO:0000256" key="8">
    <source>
        <dbReference type="ARBA" id="ARBA00022989"/>
    </source>
</evidence>
<dbReference type="GO" id="GO:0046872">
    <property type="term" value="F:metal ion binding"/>
    <property type="evidence" value="ECO:0007669"/>
    <property type="project" value="UniProtKB-KW"/>
</dbReference>
<dbReference type="GO" id="GO:0004222">
    <property type="term" value="F:metalloendopeptidase activity"/>
    <property type="evidence" value="ECO:0007669"/>
    <property type="project" value="InterPro"/>
</dbReference>
<evidence type="ECO:0000256" key="2">
    <source>
        <dbReference type="ARBA" id="ARBA00004141"/>
    </source>
</evidence>
<evidence type="ECO:0000256" key="3">
    <source>
        <dbReference type="ARBA" id="ARBA00007931"/>
    </source>
</evidence>
<name>A0A7C3WRC8_9BACT</name>
<dbReference type="InterPro" id="IPR008915">
    <property type="entry name" value="Peptidase_M50"/>
</dbReference>
<evidence type="ECO:0000256" key="5">
    <source>
        <dbReference type="ARBA" id="ARBA00022692"/>
    </source>
</evidence>
<dbReference type="Pfam" id="PF02163">
    <property type="entry name" value="Peptidase_M50"/>
    <property type="match status" value="1"/>
</dbReference>
<dbReference type="EC" id="3.4.24.-" evidence="11"/>
<dbReference type="InterPro" id="IPR036034">
    <property type="entry name" value="PDZ_sf"/>
</dbReference>
<keyword evidence="6 11" id="KW-0378">Hydrolase</keyword>
<evidence type="ECO:0000256" key="7">
    <source>
        <dbReference type="ARBA" id="ARBA00022833"/>
    </source>
</evidence>
<dbReference type="GO" id="GO:0006508">
    <property type="term" value="P:proteolysis"/>
    <property type="evidence" value="ECO:0007669"/>
    <property type="project" value="UniProtKB-KW"/>
</dbReference>
<keyword evidence="5 11" id="KW-0812">Transmembrane</keyword>
<dbReference type="InterPro" id="IPR041489">
    <property type="entry name" value="PDZ_6"/>
</dbReference>
<dbReference type="CDD" id="cd23081">
    <property type="entry name" value="cpPDZ_EcRseP-like"/>
    <property type="match status" value="1"/>
</dbReference>
<dbReference type="CDD" id="cd06163">
    <property type="entry name" value="S2P-M50_PDZ_RseP-like"/>
    <property type="match status" value="1"/>
</dbReference>
<protein>
    <recommendedName>
        <fullName evidence="11">Zinc metalloprotease</fullName>
        <ecNumber evidence="11">3.4.24.-</ecNumber>
    </recommendedName>
</protein>
<dbReference type="EMBL" id="DTHB01000037">
    <property type="protein sequence ID" value="HGB14495.1"/>
    <property type="molecule type" value="Genomic_DNA"/>
</dbReference>
<dbReference type="GO" id="GO:0016020">
    <property type="term" value="C:membrane"/>
    <property type="evidence" value="ECO:0007669"/>
    <property type="project" value="UniProtKB-SubCell"/>
</dbReference>
<keyword evidence="10 11" id="KW-0472">Membrane</keyword>
<sequence>MITIVATIVVLGILIFVHEFGHFLLAKLLKVRVEAFSLGFPPKLLSKKIGETEYRLSVIPLGGYVKLLGENPDEQVPPELQPRSFSHHPLWHRTLIVLAGPGFNLLFCVLALFLMFSISGIPFIPTTIGSIKADSPAAQAGLQPGDKILAVQGKKVDRWEELSYQIRQQGERPIVVTVKRGERIFEVTVTPQRMETTNVFGQKVSAVLIGVGAGDNLEVEQVGIFKAFAEGTVYTYRLVVLTVMSIYKLLIQEIPVTTLGGPILIAQVAGKQAEQGLAYLIHFMAILSVNLALLNLLPIPILDGGHLIFILWEAIRGKPMAVKHREMAQALGLMLILALMVLVFYQDIMRLFSPQH</sequence>
<evidence type="ECO:0000256" key="6">
    <source>
        <dbReference type="ARBA" id="ARBA00022801"/>
    </source>
</evidence>
<keyword evidence="9 11" id="KW-0482">Metalloprotease</keyword>
<dbReference type="PANTHER" id="PTHR42837">
    <property type="entry name" value="REGULATOR OF SIGMA-E PROTEASE RSEP"/>
    <property type="match status" value="1"/>
</dbReference>
<comment type="subcellular location">
    <subcellularLocation>
        <location evidence="2">Membrane</location>
        <topology evidence="2">Multi-pass membrane protein</topology>
    </subcellularLocation>
</comment>
<comment type="similarity">
    <text evidence="3 11">Belongs to the peptidase M50B family.</text>
</comment>
<feature type="transmembrane region" description="Helical" evidence="11">
    <location>
        <begin position="95"/>
        <end position="116"/>
    </location>
</feature>
<evidence type="ECO:0000256" key="10">
    <source>
        <dbReference type="ARBA" id="ARBA00023136"/>
    </source>
</evidence>
<dbReference type="Gene3D" id="2.30.42.10">
    <property type="match status" value="1"/>
</dbReference>
<evidence type="ECO:0000256" key="11">
    <source>
        <dbReference type="RuleBase" id="RU362031"/>
    </source>
</evidence>
<dbReference type="InterPro" id="IPR001478">
    <property type="entry name" value="PDZ"/>
</dbReference>
<gene>
    <name evidence="13" type="primary">rseP</name>
    <name evidence="13" type="ORF">ENV62_04560</name>
</gene>
<dbReference type="PANTHER" id="PTHR42837:SF2">
    <property type="entry name" value="MEMBRANE METALLOPROTEASE ARASP2, CHLOROPLASTIC-RELATED"/>
    <property type="match status" value="1"/>
</dbReference>